<keyword evidence="4" id="KW-0249">Electron transport</keyword>
<sequence>MKTSILFLALALVLAACSSNSTSNNNGDTSATKQDAVAQNSSAATDTPGSKNGTEATGASKGETLMASSDCNTCHKADVKLVGPSFKDIAAKYTDADVDKLADKVIKGGSGNWGEVAMTPHPSISKDDAKEMVKFILSHK</sequence>
<keyword evidence="1" id="KW-0813">Transport</keyword>
<proteinExistence type="predicted"/>
<keyword evidence="11" id="KW-1185">Reference proteome</keyword>
<dbReference type="EMBL" id="JADFFM010000002">
    <property type="protein sequence ID" value="MBE9667370.1"/>
    <property type="molecule type" value="Genomic_DNA"/>
</dbReference>
<dbReference type="InterPro" id="IPR036909">
    <property type="entry name" value="Cyt_c-like_dom_sf"/>
</dbReference>
<keyword evidence="8" id="KW-0732">Signal</keyword>
<evidence type="ECO:0000256" key="5">
    <source>
        <dbReference type="ARBA" id="ARBA00023004"/>
    </source>
</evidence>
<evidence type="ECO:0000256" key="6">
    <source>
        <dbReference type="PROSITE-ProRule" id="PRU00433"/>
    </source>
</evidence>
<evidence type="ECO:0000256" key="3">
    <source>
        <dbReference type="ARBA" id="ARBA00022723"/>
    </source>
</evidence>
<evidence type="ECO:0000256" key="7">
    <source>
        <dbReference type="SAM" id="MobiDB-lite"/>
    </source>
</evidence>
<name>A0ABR9XJH6_9SPHI</name>
<dbReference type="Gene3D" id="1.10.760.10">
    <property type="entry name" value="Cytochrome c-like domain"/>
    <property type="match status" value="1"/>
</dbReference>
<feature type="region of interest" description="Disordered" evidence="7">
    <location>
        <begin position="21"/>
        <end position="61"/>
    </location>
</feature>
<feature type="compositionally biased region" description="Polar residues" evidence="7">
    <location>
        <begin position="27"/>
        <end position="57"/>
    </location>
</feature>
<gene>
    <name evidence="10" type="ORF">IRJ18_13445</name>
</gene>
<keyword evidence="3 6" id="KW-0479">Metal-binding</keyword>
<dbReference type="Proteomes" id="UP000632774">
    <property type="component" value="Unassembled WGS sequence"/>
</dbReference>
<keyword evidence="5 6" id="KW-0408">Iron</keyword>
<dbReference type="PRINTS" id="PR00606">
    <property type="entry name" value="CYTCHROMECID"/>
</dbReference>
<dbReference type="PROSITE" id="PS51257">
    <property type="entry name" value="PROKAR_LIPOPROTEIN"/>
    <property type="match status" value="1"/>
</dbReference>
<comment type="caution">
    <text evidence="10">The sequence shown here is derived from an EMBL/GenBank/DDBJ whole genome shotgun (WGS) entry which is preliminary data.</text>
</comment>
<accession>A0ABR9XJH6</accession>
<dbReference type="RefSeq" id="WP_194106840.1">
    <property type="nucleotide sequence ID" value="NZ_JADFFM010000002.1"/>
</dbReference>
<dbReference type="PROSITE" id="PS51007">
    <property type="entry name" value="CYTC"/>
    <property type="match status" value="1"/>
</dbReference>
<dbReference type="InterPro" id="IPR002324">
    <property type="entry name" value="Cyt_c_ID"/>
</dbReference>
<feature type="domain" description="Cytochrome c" evidence="9">
    <location>
        <begin position="57"/>
        <end position="140"/>
    </location>
</feature>
<dbReference type="InterPro" id="IPR009056">
    <property type="entry name" value="Cyt_c-like_dom"/>
</dbReference>
<dbReference type="Pfam" id="PF00034">
    <property type="entry name" value="Cytochrom_C"/>
    <property type="match status" value="1"/>
</dbReference>
<keyword evidence="2 6" id="KW-0349">Heme</keyword>
<evidence type="ECO:0000256" key="2">
    <source>
        <dbReference type="ARBA" id="ARBA00022617"/>
    </source>
</evidence>
<evidence type="ECO:0000256" key="8">
    <source>
        <dbReference type="SAM" id="SignalP"/>
    </source>
</evidence>
<evidence type="ECO:0000256" key="1">
    <source>
        <dbReference type="ARBA" id="ARBA00022448"/>
    </source>
</evidence>
<evidence type="ECO:0000259" key="9">
    <source>
        <dbReference type="PROSITE" id="PS51007"/>
    </source>
</evidence>
<protein>
    <submittedName>
        <fullName evidence="10">C-type cytochrome</fullName>
    </submittedName>
</protein>
<feature type="chain" id="PRO_5047446194" evidence="8">
    <location>
        <begin position="24"/>
        <end position="140"/>
    </location>
</feature>
<evidence type="ECO:0000313" key="10">
    <source>
        <dbReference type="EMBL" id="MBE9667370.1"/>
    </source>
</evidence>
<dbReference type="SUPFAM" id="SSF46626">
    <property type="entry name" value="Cytochrome c"/>
    <property type="match status" value="1"/>
</dbReference>
<evidence type="ECO:0000313" key="11">
    <source>
        <dbReference type="Proteomes" id="UP000632774"/>
    </source>
</evidence>
<evidence type="ECO:0000256" key="4">
    <source>
        <dbReference type="ARBA" id="ARBA00022982"/>
    </source>
</evidence>
<organism evidence="10 11">
    <name type="scientific">Mucilaginibacter boryungensis</name>
    <dbReference type="NCBI Taxonomy" id="768480"/>
    <lineage>
        <taxon>Bacteria</taxon>
        <taxon>Pseudomonadati</taxon>
        <taxon>Bacteroidota</taxon>
        <taxon>Sphingobacteriia</taxon>
        <taxon>Sphingobacteriales</taxon>
        <taxon>Sphingobacteriaceae</taxon>
        <taxon>Mucilaginibacter</taxon>
    </lineage>
</organism>
<reference evidence="10 11" key="1">
    <citation type="submission" date="2020-10" db="EMBL/GenBank/DDBJ databases">
        <title>Mucilaginibacter mali sp. nov., isolated from rhizosphere soil of apple orchard.</title>
        <authorList>
            <person name="Lee J.-S."/>
            <person name="Kim H.S."/>
            <person name="Kim J.-S."/>
        </authorList>
    </citation>
    <scope>NUCLEOTIDE SEQUENCE [LARGE SCALE GENOMIC DNA]</scope>
    <source>
        <strain evidence="10 11">KCTC 23157</strain>
    </source>
</reference>
<feature type="signal peptide" evidence="8">
    <location>
        <begin position="1"/>
        <end position="23"/>
    </location>
</feature>